<keyword evidence="2" id="KW-1185">Reference proteome</keyword>
<dbReference type="EMBL" id="ML994674">
    <property type="protein sequence ID" value="KAF2178582.1"/>
    <property type="molecule type" value="Genomic_DNA"/>
</dbReference>
<evidence type="ECO:0000313" key="2">
    <source>
        <dbReference type="Proteomes" id="UP000800200"/>
    </source>
</evidence>
<organism evidence="1 2">
    <name type="scientific">Zopfia rhizophila CBS 207.26</name>
    <dbReference type="NCBI Taxonomy" id="1314779"/>
    <lineage>
        <taxon>Eukaryota</taxon>
        <taxon>Fungi</taxon>
        <taxon>Dikarya</taxon>
        <taxon>Ascomycota</taxon>
        <taxon>Pezizomycotina</taxon>
        <taxon>Dothideomycetes</taxon>
        <taxon>Dothideomycetes incertae sedis</taxon>
        <taxon>Zopfiaceae</taxon>
        <taxon>Zopfia</taxon>
    </lineage>
</organism>
<protein>
    <submittedName>
        <fullName evidence="1">Uncharacterized protein</fullName>
    </submittedName>
</protein>
<feature type="non-terminal residue" evidence="1">
    <location>
        <position position="77"/>
    </location>
</feature>
<sequence length="77" mass="8618">MECFQADTCYVLNLMGTEICLSKVKLLLARLYKDVTTRDSYFSSCPAVLNGICKVKDIPLCFLENMDSPGQSSLRCL</sequence>
<gene>
    <name evidence="1" type="ORF">K469DRAFT_718116</name>
</gene>
<evidence type="ECO:0000313" key="1">
    <source>
        <dbReference type="EMBL" id="KAF2178582.1"/>
    </source>
</evidence>
<proteinExistence type="predicted"/>
<dbReference type="AlphaFoldDB" id="A0A6A6DJG5"/>
<dbReference type="Proteomes" id="UP000800200">
    <property type="component" value="Unassembled WGS sequence"/>
</dbReference>
<accession>A0A6A6DJG5</accession>
<name>A0A6A6DJG5_9PEZI</name>
<reference evidence="1" key="1">
    <citation type="journal article" date="2020" name="Stud. Mycol.">
        <title>101 Dothideomycetes genomes: a test case for predicting lifestyles and emergence of pathogens.</title>
        <authorList>
            <person name="Haridas S."/>
            <person name="Albert R."/>
            <person name="Binder M."/>
            <person name="Bloem J."/>
            <person name="Labutti K."/>
            <person name="Salamov A."/>
            <person name="Andreopoulos B."/>
            <person name="Baker S."/>
            <person name="Barry K."/>
            <person name="Bills G."/>
            <person name="Bluhm B."/>
            <person name="Cannon C."/>
            <person name="Castanera R."/>
            <person name="Culley D."/>
            <person name="Daum C."/>
            <person name="Ezra D."/>
            <person name="Gonzalez J."/>
            <person name="Henrissat B."/>
            <person name="Kuo A."/>
            <person name="Liang C."/>
            <person name="Lipzen A."/>
            <person name="Lutzoni F."/>
            <person name="Magnuson J."/>
            <person name="Mondo S."/>
            <person name="Nolan M."/>
            <person name="Ohm R."/>
            <person name="Pangilinan J."/>
            <person name="Park H.-J."/>
            <person name="Ramirez L."/>
            <person name="Alfaro M."/>
            <person name="Sun H."/>
            <person name="Tritt A."/>
            <person name="Yoshinaga Y."/>
            <person name="Zwiers L.-H."/>
            <person name="Turgeon B."/>
            <person name="Goodwin S."/>
            <person name="Spatafora J."/>
            <person name="Crous P."/>
            <person name="Grigoriev I."/>
        </authorList>
    </citation>
    <scope>NUCLEOTIDE SEQUENCE</scope>
    <source>
        <strain evidence="1">CBS 207.26</strain>
    </source>
</reference>